<sequence>MTEKHKSAEAYSKEKTLACETALVLLLQAFGTLKPTVRLIGGLVPRYLAPEAPPDVPAHVGTTDVDVVLDVAVLAAGEDYSSLRDQLKAAGFQRHVKNGKPSSWQWARDIRDERIVVEFLVNTDDPAGKGVESLDGEEISACRIPYAGIASDWYLEQELRVERPDGDGISVETVRHADVVAYVTLKALAMEHRYERKDVADVIHVLRYYRDSPESIAAEFASRLASGQHEVPLRTALKILEAKFCTDGTTAGHEKDGPGRYSSFHGLEDPDERALAQREVSGLVTEFIRLVNEKTG</sequence>
<proteinExistence type="predicted"/>
<dbReference type="EMBL" id="JAJTWT010000013">
    <property type="protein sequence ID" value="MCE4540153.1"/>
    <property type="molecule type" value="Genomic_DNA"/>
</dbReference>
<keyword evidence="2" id="KW-1185">Reference proteome</keyword>
<comment type="caution">
    <text evidence="1">The sequence shown here is derived from an EMBL/GenBank/DDBJ whole genome shotgun (WGS) entry which is preliminary data.</text>
</comment>
<evidence type="ECO:0000313" key="1">
    <source>
        <dbReference type="EMBL" id="MCE4540153.1"/>
    </source>
</evidence>
<reference evidence="1 2" key="1">
    <citation type="submission" date="2021-12" db="EMBL/GenBank/DDBJ databases">
        <title>Genome seq of p7.</title>
        <authorList>
            <person name="Seo T."/>
        </authorList>
    </citation>
    <scope>NUCLEOTIDE SEQUENCE [LARGE SCALE GENOMIC DNA]</scope>
    <source>
        <strain evidence="1 2">P7</strain>
    </source>
</reference>
<dbReference type="Proteomes" id="UP001201463">
    <property type="component" value="Unassembled WGS sequence"/>
</dbReference>
<name>A0ABS8XM45_9BURK</name>
<organism evidence="1 2">
    <name type="scientific">Pelomonas caseinilytica</name>
    <dbReference type="NCBI Taxonomy" id="2906763"/>
    <lineage>
        <taxon>Bacteria</taxon>
        <taxon>Pseudomonadati</taxon>
        <taxon>Pseudomonadota</taxon>
        <taxon>Betaproteobacteria</taxon>
        <taxon>Burkholderiales</taxon>
        <taxon>Sphaerotilaceae</taxon>
        <taxon>Roseateles</taxon>
    </lineage>
</organism>
<evidence type="ECO:0008006" key="3">
    <source>
        <dbReference type="Google" id="ProtNLM"/>
    </source>
</evidence>
<protein>
    <recommendedName>
        <fullName evidence="3">Nucleotidyl transferase AbiEii toxin, Type IV TA system</fullName>
    </recommendedName>
</protein>
<gene>
    <name evidence="1" type="ORF">LXT12_23145</name>
</gene>
<accession>A0ABS8XM45</accession>
<dbReference type="RefSeq" id="WP_233394667.1">
    <property type="nucleotide sequence ID" value="NZ_JAJTWT010000013.1"/>
</dbReference>
<evidence type="ECO:0000313" key="2">
    <source>
        <dbReference type="Proteomes" id="UP001201463"/>
    </source>
</evidence>